<dbReference type="AlphaFoldDB" id="A0A7N0U1B3"/>
<dbReference type="PANTHER" id="PTHR31639">
    <property type="entry name" value="F-BOX PROTEIN-LIKE"/>
    <property type="match status" value="1"/>
</dbReference>
<evidence type="ECO:0000313" key="4">
    <source>
        <dbReference type="Proteomes" id="UP000594263"/>
    </source>
</evidence>
<accession>A0A7N0U1B3</accession>
<dbReference type="PANTHER" id="PTHR31639:SF237">
    <property type="entry name" value="F-BOX DOMAIN-CONTAINING PROTEIN"/>
    <property type="match status" value="1"/>
</dbReference>
<name>A0A7N0U1B3_KALFE</name>
<evidence type="ECO:0000259" key="2">
    <source>
        <dbReference type="Pfam" id="PF24758"/>
    </source>
</evidence>
<reference evidence="3" key="1">
    <citation type="submission" date="2021-01" db="UniProtKB">
        <authorList>
            <consortium name="EnsemblPlants"/>
        </authorList>
    </citation>
    <scope>IDENTIFICATION</scope>
</reference>
<proteinExistence type="predicted"/>
<dbReference type="InterPro" id="IPR032675">
    <property type="entry name" value="LRR_dom_sf"/>
</dbReference>
<evidence type="ECO:0000313" key="3">
    <source>
        <dbReference type="EnsemblPlants" id="Kaladp0050s0259.1.v1.1"/>
    </source>
</evidence>
<feature type="domain" description="F-box" evidence="1">
    <location>
        <begin position="18"/>
        <end position="54"/>
    </location>
</feature>
<evidence type="ECO:0000259" key="1">
    <source>
        <dbReference type="Pfam" id="PF00646"/>
    </source>
</evidence>
<evidence type="ECO:0008006" key="5">
    <source>
        <dbReference type="Google" id="ProtNLM"/>
    </source>
</evidence>
<dbReference type="InterPro" id="IPR036047">
    <property type="entry name" value="F-box-like_dom_sf"/>
</dbReference>
<dbReference type="Gramene" id="Kaladp0050s0259.1.v1.1">
    <property type="protein sequence ID" value="Kaladp0050s0259.1.v1.1"/>
    <property type="gene ID" value="Kaladp0050s0259.v1.1"/>
</dbReference>
<sequence>MAAEKKRSSTKLKPDDAFSNLDSSVIENILGRLPLFDAVLTSELSPNWRHAWKGIGRLKFDKDFLDYISDDNERIVSRDMYACVVDRVLFLHNGPLHEFVLLIPDYGWGLPGPILDISPWLSFLSRTKVESLTIQVCQGFSDLPGGVGGYQIPSCLFSCAGLKHLKLSSCVIEASRQVTGFSRLTSLDFYRVDVSSGTLETIIGNSPLLEKLSLRDCDIMEDSLLINGPELRLLDVQCPYPRELQLQRPLNVVSVTVMQMLVVQVDNSNTSNLVDFLCHLPVAEDVSLDLICDNEKPFSETFTSYNIPRKLPVALESMKKLTIEGLSPNDADHISYLLCLIRSSPALTTLELRLCMFINDVNEVEAQGTDEASSNSLQAIKITHFRGTNHEMMLVKCLISCCVKLKTMHIIGHRLMQDGQEARMLKELVRLRRAPADADLIYTEHGEDATL</sequence>
<keyword evidence="4" id="KW-1185">Reference proteome</keyword>
<dbReference type="SUPFAM" id="SSF81383">
    <property type="entry name" value="F-box domain"/>
    <property type="match status" value="1"/>
</dbReference>
<dbReference type="SUPFAM" id="SSF52047">
    <property type="entry name" value="RNI-like"/>
    <property type="match status" value="1"/>
</dbReference>
<dbReference type="EnsemblPlants" id="Kaladp0050s0259.1.v1.1">
    <property type="protein sequence ID" value="Kaladp0050s0259.1.v1.1"/>
    <property type="gene ID" value="Kaladp0050s0259.v1.1"/>
</dbReference>
<dbReference type="OMA" id="FLCTHFC"/>
<dbReference type="Proteomes" id="UP000594263">
    <property type="component" value="Unplaced"/>
</dbReference>
<protein>
    <recommendedName>
        <fullName evidence="5">FBD domain-containing protein</fullName>
    </recommendedName>
</protein>
<organism evidence="3 4">
    <name type="scientific">Kalanchoe fedtschenkoi</name>
    <name type="common">Lavender scallops</name>
    <name type="synonym">South American air plant</name>
    <dbReference type="NCBI Taxonomy" id="63787"/>
    <lineage>
        <taxon>Eukaryota</taxon>
        <taxon>Viridiplantae</taxon>
        <taxon>Streptophyta</taxon>
        <taxon>Embryophyta</taxon>
        <taxon>Tracheophyta</taxon>
        <taxon>Spermatophyta</taxon>
        <taxon>Magnoliopsida</taxon>
        <taxon>eudicotyledons</taxon>
        <taxon>Gunneridae</taxon>
        <taxon>Pentapetalae</taxon>
        <taxon>Saxifragales</taxon>
        <taxon>Crassulaceae</taxon>
        <taxon>Kalanchoe</taxon>
    </lineage>
</organism>
<dbReference type="InterPro" id="IPR001810">
    <property type="entry name" value="F-box_dom"/>
</dbReference>
<feature type="domain" description="F-box/LRR-repeat protein 15/At3g58940/PEG3-like LRR" evidence="2">
    <location>
        <begin position="119"/>
        <end position="350"/>
    </location>
</feature>
<dbReference type="Gene3D" id="3.80.10.10">
    <property type="entry name" value="Ribonuclease Inhibitor"/>
    <property type="match status" value="1"/>
</dbReference>
<dbReference type="Pfam" id="PF24758">
    <property type="entry name" value="LRR_At5g56370"/>
    <property type="match status" value="1"/>
</dbReference>
<dbReference type="InterPro" id="IPR055411">
    <property type="entry name" value="LRR_FXL15/At3g58940/PEG3-like"/>
</dbReference>
<dbReference type="Pfam" id="PF00646">
    <property type="entry name" value="F-box"/>
    <property type="match status" value="1"/>
</dbReference>